<dbReference type="Gene3D" id="3.60.10.10">
    <property type="entry name" value="Endonuclease/exonuclease/phosphatase"/>
    <property type="match status" value="1"/>
</dbReference>
<dbReference type="InterPro" id="IPR000300">
    <property type="entry name" value="IPPc"/>
</dbReference>
<proteinExistence type="inferred from homology"/>
<dbReference type="InterPro" id="IPR041611">
    <property type="entry name" value="SKICH"/>
</dbReference>
<name>A0A3M7RSC8_BRAPC</name>
<dbReference type="GO" id="GO:0046856">
    <property type="term" value="P:phosphatidylinositol dephosphorylation"/>
    <property type="evidence" value="ECO:0007669"/>
    <property type="project" value="InterPro"/>
</dbReference>
<keyword evidence="4" id="KW-1185">Reference proteome</keyword>
<evidence type="ECO:0000313" key="3">
    <source>
        <dbReference type="EMBL" id="RNA26461.1"/>
    </source>
</evidence>
<dbReference type="PANTHER" id="PTHR11200:SF275">
    <property type="entry name" value="LD06095P"/>
    <property type="match status" value="1"/>
</dbReference>
<dbReference type="PANTHER" id="PTHR11200">
    <property type="entry name" value="INOSITOL 5-PHOSPHATASE"/>
    <property type="match status" value="1"/>
</dbReference>
<dbReference type="SUPFAM" id="SSF56219">
    <property type="entry name" value="DNase I-like"/>
    <property type="match status" value="1"/>
</dbReference>
<dbReference type="SMART" id="SM00128">
    <property type="entry name" value="IPPc"/>
    <property type="match status" value="1"/>
</dbReference>
<dbReference type="Proteomes" id="UP000276133">
    <property type="component" value="Unassembled WGS sequence"/>
</dbReference>
<dbReference type="STRING" id="10195.A0A3M7RSC8"/>
<dbReference type="InterPro" id="IPR036691">
    <property type="entry name" value="Endo/exonu/phosph_ase_sf"/>
</dbReference>
<dbReference type="InterPro" id="IPR046985">
    <property type="entry name" value="IP5"/>
</dbReference>
<organism evidence="3 4">
    <name type="scientific">Brachionus plicatilis</name>
    <name type="common">Marine rotifer</name>
    <name type="synonym">Brachionus muelleri</name>
    <dbReference type="NCBI Taxonomy" id="10195"/>
    <lineage>
        <taxon>Eukaryota</taxon>
        <taxon>Metazoa</taxon>
        <taxon>Spiralia</taxon>
        <taxon>Gnathifera</taxon>
        <taxon>Rotifera</taxon>
        <taxon>Eurotatoria</taxon>
        <taxon>Monogononta</taxon>
        <taxon>Pseudotrocha</taxon>
        <taxon>Ploima</taxon>
        <taxon>Brachionidae</taxon>
        <taxon>Brachionus</taxon>
    </lineage>
</organism>
<protein>
    <submittedName>
        <fullName evidence="3">Inositol polyphosphate 5-phosphatase K-like</fullName>
    </submittedName>
</protein>
<dbReference type="Pfam" id="PF22669">
    <property type="entry name" value="Exo_endo_phos2"/>
    <property type="match status" value="1"/>
</dbReference>
<gene>
    <name evidence="3" type="ORF">BpHYR1_047597</name>
</gene>
<dbReference type="AlphaFoldDB" id="A0A3M7RSC8"/>
<dbReference type="GO" id="GO:0004439">
    <property type="term" value="F:phosphatidylinositol-4,5-bisphosphate 5-phosphatase activity"/>
    <property type="evidence" value="ECO:0007669"/>
    <property type="project" value="TreeGrafter"/>
</dbReference>
<comment type="caution">
    <text evidence="3">The sequence shown here is derived from an EMBL/GenBank/DDBJ whole genome shotgun (WGS) entry which is preliminary data.</text>
</comment>
<evidence type="ECO:0000259" key="2">
    <source>
        <dbReference type="SMART" id="SM00128"/>
    </source>
</evidence>
<feature type="domain" description="Inositol polyphosphate-related phosphatase" evidence="2">
    <location>
        <begin position="4"/>
        <end position="273"/>
    </location>
</feature>
<reference evidence="3 4" key="1">
    <citation type="journal article" date="2018" name="Sci. Rep.">
        <title>Genomic signatures of local adaptation to the degree of environmental predictability in rotifers.</title>
        <authorList>
            <person name="Franch-Gras L."/>
            <person name="Hahn C."/>
            <person name="Garcia-Roger E.M."/>
            <person name="Carmona M.J."/>
            <person name="Serra M."/>
            <person name="Gomez A."/>
        </authorList>
    </citation>
    <scope>NUCLEOTIDE SEQUENCE [LARGE SCALE GENOMIC DNA]</scope>
    <source>
        <strain evidence="3">HYR1</strain>
    </source>
</reference>
<dbReference type="Pfam" id="PF17751">
    <property type="entry name" value="SKICH"/>
    <property type="match status" value="1"/>
</dbReference>
<comment type="similarity">
    <text evidence="1">Belongs to the inositol 1,4,5-trisphosphate 5-phosphatase type II family.</text>
</comment>
<evidence type="ECO:0000313" key="4">
    <source>
        <dbReference type="Proteomes" id="UP000276133"/>
    </source>
</evidence>
<evidence type="ECO:0000256" key="1">
    <source>
        <dbReference type="ARBA" id="ARBA00005910"/>
    </source>
</evidence>
<sequence>IGVMEIRNRQSFHQARHSDQLSAFESDGSQQPSHQKLNSICLTHLKYVQSTRLVGILLNIYIRKNLLPHLICCSKDWIRLGLFGIWGNKGANICTFKIGGTNICFVNTHLSAHEHQDKERLIEYSKIMYHSIELEENTQFVIDQNYLFFFGDLNFRVENLDIFYVKDLIDRGEFKFIMENDQLQKSISKEKCFSLFKEDAINFPPTYKFKLNSDDYDLSKKNRVPSYCDRVLYKIPKDDFFCSPLIYNHIPSFKQSDHRPVFASFEIRTLDFQNDEHAVKFLKIAANSDQDLEINYQIKNSCNTHILDWIGVYDASFKSTEDYVTYVWAPRIEELEESKLNCHEKGYFSYNNNCLIGMSSII</sequence>
<accession>A0A3M7RSC8</accession>
<feature type="non-terminal residue" evidence="3">
    <location>
        <position position="1"/>
    </location>
</feature>
<dbReference type="Gene3D" id="2.60.40.2840">
    <property type="match status" value="1"/>
</dbReference>
<dbReference type="EMBL" id="REGN01002738">
    <property type="protein sequence ID" value="RNA26461.1"/>
    <property type="molecule type" value="Genomic_DNA"/>
</dbReference>
<dbReference type="OrthoDB" id="62798at2759"/>